<protein>
    <submittedName>
        <fullName evidence="1">Uncharacterized protein</fullName>
    </submittedName>
</protein>
<reference evidence="1" key="2">
    <citation type="journal article" date="2015" name="Fish Shellfish Immunol.">
        <title>Early steps in the European eel (Anguilla anguilla)-Vibrio vulnificus interaction in the gills: Role of the RtxA13 toxin.</title>
        <authorList>
            <person name="Callol A."/>
            <person name="Pajuelo D."/>
            <person name="Ebbesson L."/>
            <person name="Teles M."/>
            <person name="MacKenzie S."/>
            <person name="Amaro C."/>
        </authorList>
    </citation>
    <scope>NUCLEOTIDE SEQUENCE</scope>
</reference>
<dbReference type="AlphaFoldDB" id="A0A0E9W4Y5"/>
<name>A0A0E9W4Y5_ANGAN</name>
<sequence length="40" mass="4460">MAASLFKKMVPAAFLRQGLLCNQMLFSPCHDLSKPLYTTS</sequence>
<organism evidence="1">
    <name type="scientific">Anguilla anguilla</name>
    <name type="common">European freshwater eel</name>
    <name type="synonym">Muraena anguilla</name>
    <dbReference type="NCBI Taxonomy" id="7936"/>
    <lineage>
        <taxon>Eukaryota</taxon>
        <taxon>Metazoa</taxon>
        <taxon>Chordata</taxon>
        <taxon>Craniata</taxon>
        <taxon>Vertebrata</taxon>
        <taxon>Euteleostomi</taxon>
        <taxon>Actinopterygii</taxon>
        <taxon>Neopterygii</taxon>
        <taxon>Teleostei</taxon>
        <taxon>Anguilliformes</taxon>
        <taxon>Anguillidae</taxon>
        <taxon>Anguilla</taxon>
    </lineage>
</organism>
<proteinExistence type="predicted"/>
<accession>A0A0E9W4Y5</accession>
<evidence type="ECO:0000313" key="1">
    <source>
        <dbReference type="EMBL" id="JAH85424.1"/>
    </source>
</evidence>
<reference evidence="1" key="1">
    <citation type="submission" date="2014-11" db="EMBL/GenBank/DDBJ databases">
        <authorList>
            <person name="Amaro Gonzalez C."/>
        </authorList>
    </citation>
    <scope>NUCLEOTIDE SEQUENCE</scope>
</reference>
<dbReference type="EMBL" id="GBXM01023153">
    <property type="protein sequence ID" value="JAH85424.1"/>
    <property type="molecule type" value="Transcribed_RNA"/>
</dbReference>